<evidence type="ECO:0000256" key="6">
    <source>
        <dbReference type="ARBA" id="ARBA00022824"/>
    </source>
</evidence>
<accession>A0A812GB28</accession>
<dbReference type="GO" id="GO:0005637">
    <property type="term" value="C:nuclear inner membrane"/>
    <property type="evidence" value="ECO:0007669"/>
    <property type="project" value="TreeGrafter"/>
</dbReference>
<keyword evidence="6" id="KW-0256">Endoplasmic reticulum</keyword>
<evidence type="ECO:0000256" key="10">
    <source>
        <dbReference type="SAM" id="Phobius"/>
    </source>
</evidence>
<feature type="transmembrane region" description="Helical" evidence="10">
    <location>
        <begin position="561"/>
        <end position="580"/>
    </location>
</feature>
<dbReference type="PANTHER" id="PTHR13416">
    <property type="match status" value="1"/>
</dbReference>
<keyword evidence="9" id="KW-0539">Nucleus</keyword>
<feature type="transmembrane region" description="Helical" evidence="10">
    <location>
        <begin position="506"/>
        <end position="524"/>
    </location>
</feature>
<keyword evidence="8 10" id="KW-0472">Membrane</keyword>
<proteinExistence type="inferred from homology"/>
<evidence type="ECO:0000256" key="5">
    <source>
        <dbReference type="ARBA" id="ARBA00022692"/>
    </source>
</evidence>
<organism evidence="11 12">
    <name type="scientific">Symbiodinium natans</name>
    <dbReference type="NCBI Taxonomy" id="878477"/>
    <lineage>
        <taxon>Eukaryota</taxon>
        <taxon>Sar</taxon>
        <taxon>Alveolata</taxon>
        <taxon>Dinophyceae</taxon>
        <taxon>Suessiales</taxon>
        <taxon>Symbiodiniaceae</taxon>
        <taxon>Symbiodinium</taxon>
    </lineage>
</organism>
<keyword evidence="12" id="KW-1185">Reference proteome</keyword>
<dbReference type="GO" id="GO:0006629">
    <property type="term" value="P:lipid metabolic process"/>
    <property type="evidence" value="ECO:0007669"/>
    <property type="project" value="TreeGrafter"/>
</dbReference>
<protein>
    <submittedName>
        <fullName evidence="11">Pex6 protein</fullName>
    </submittedName>
</protein>
<dbReference type="PANTHER" id="PTHR13416:SF2">
    <property type="entry name" value="TRANSMEMBRANE PROTEIN 43"/>
    <property type="match status" value="1"/>
</dbReference>
<evidence type="ECO:0000256" key="2">
    <source>
        <dbReference type="ARBA" id="ARBA00004259"/>
    </source>
</evidence>
<gene>
    <name evidence="11" type="primary">pex6</name>
    <name evidence="11" type="ORF">SNAT2548_LOCUS132</name>
</gene>
<evidence type="ECO:0000256" key="1">
    <source>
        <dbReference type="ARBA" id="ARBA00004127"/>
    </source>
</evidence>
<dbReference type="Pfam" id="PF07787">
    <property type="entry name" value="TMEM43"/>
    <property type="match status" value="1"/>
</dbReference>
<comment type="subcellular location">
    <subcellularLocation>
        <location evidence="1">Endomembrane system</location>
        <topology evidence="1">Multi-pass membrane protein</topology>
    </subcellularLocation>
    <subcellularLocation>
        <location evidence="3">Endoplasmic reticulum membrane</location>
    </subcellularLocation>
    <subcellularLocation>
        <location evidence="2">Nucleus envelope</location>
    </subcellularLocation>
</comment>
<feature type="transmembrane region" description="Helical" evidence="10">
    <location>
        <begin position="17"/>
        <end position="39"/>
    </location>
</feature>
<dbReference type="GO" id="GO:0005789">
    <property type="term" value="C:endoplasmic reticulum membrane"/>
    <property type="evidence" value="ECO:0007669"/>
    <property type="project" value="UniProtKB-SubCell"/>
</dbReference>
<evidence type="ECO:0000256" key="7">
    <source>
        <dbReference type="ARBA" id="ARBA00022989"/>
    </source>
</evidence>
<dbReference type="Proteomes" id="UP000604046">
    <property type="component" value="Unassembled WGS sequence"/>
</dbReference>
<dbReference type="OrthoDB" id="415873at2759"/>
<dbReference type="InterPro" id="IPR012430">
    <property type="entry name" value="TMEM43_fam"/>
</dbReference>
<evidence type="ECO:0000256" key="9">
    <source>
        <dbReference type="ARBA" id="ARBA00023242"/>
    </source>
</evidence>
<dbReference type="GO" id="GO:0071763">
    <property type="term" value="P:nuclear membrane organization"/>
    <property type="evidence" value="ECO:0007669"/>
    <property type="project" value="TreeGrafter"/>
</dbReference>
<feature type="transmembrane region" description="Helical" evidence="10">
    <location>
        <begin position="475"/>
        <end position="500"/>
    </location>
</feature>
<name>A0A812GB28_9DINO</name>
<dbReference type="EMBL" id="CAJNDS010000002">
    <property type="protein sequence ID" value="CAE6911733.1"/>
    <property type="molecule type" value="Genomic_DNA"/>
</dbReference>
<evidence type="ECO:0000256" key="4">
    <source>
        <dbReference type="ARBA" id="ARBA00006627"/>
    </source>
</evidence>
<reference evidence="11" key="1">
    <citation type="submission" date="2021-02" db="EMBL/GenBank/DDBJ databases">
        <authorList>
            <person name="Dougan E. K."/>
            <person name="Rhodes N."/>
            <person name="Thang M."/>
            <person name="Chan C."/>
        </authorList>
    </citation>
    <scope>NUCLEOTIDE SEQUENCE</scope>
</reference>
<keyword evidence="7 10" id="KW-1133">Transmembrane helix</keyword>
<sequence>MNFQVERSDDDDDSGGPVHPCIAICVAMVLIVIAPYFIWHTEGDYIKTLEVLEAAEKGALEPCKGHPTCSDCDFSKVKDGDLIYLACPFSNLKTLDDVRKEGAFNIQELTPALSKSQPAAAFSWEVEMYQFYQDTDSKKTVTVTTGLCPQAQYQVSDADKRRVCCQGANSPGRRKFEATFVRTTGGACHPAKPRQMSAAEMFLQESLDIEGGPDNSSTEDVFPELEKRRRLRKDKDDDQRDRDFTCSFDCRHWRSAWSSRVRASPATWMWLPDNVFSKVEWLDGAPAANIPSLPLTGSYSNVKGGPDGVSLGGVTMQEFKPERGDDLFTTSAAATLSPTGGDVGKAPLQRVQAGTKKVQLGTEYTSYTRSAAWTNRESKYSSGRTCIESVPPNSNEPLPGDLRVCFSRSDVNQVSVLAGVKKVGSSLSLVLSDTHLRAKTELRSQTQGYVLRKNKLLSLKQLVDEEKSYNVNALYFGRVVGPLILWAAFYCFLSPLIWVVDKFGDTLKGIPCIGGVLGFLADFVETLVTCLVCMVSCSLGLACGLLAMAVAWLAFRPVTGAILLTVSVALFVAVIVFGCNQQGQKGVRRRSARQPEVQQVEMNAATVQPAAMMAQPVAMPVAAVVPTPTVFQVQCPAGTAPGTPVMVTTPDGRQVTVQVPAGVAPGQMFQVQA</sequence>
<dbReference type="AlphaFoldDB" id="A0A812GB28"/>
<evidence type="ECO:0000256" key="8">
    <source>
        <dbReference type="ARBA" id="ARBA00023136"/>
    </source>
</evidence>
<evidence type="ECO:0000313" key="11">
    <source>
        <dbReference type="EMBL" id="CAE6911733.1"/>
    </source>
</evidence>
<evidence type="ECO:0000256" key="3">
    <source>
        <dbReference type="ARBA" id="ARBA00004586"/>
    </source>
</evidence>
<evidence type="ECO:0000313" key="12">
    <source>
        <dbReference type="Proteomes" id="UP000604046"/>
    </source>
</evidence>
<comment type="similarity">
    <text evidence="4">Belongs to the TMEM43 family.</text>
</comment>
<feature type="transmembrane region" description="Helical" evidence="10">
    <location>
        <begin position="531"/>
        <end position="555"/>
    </location>
</feature>
<keyword evidence="5 10" id="KW-0812">Transmembrane</keyword>
<comment type="caution">
    <text evidence="11">The sequence shown here is derived from an EMBL/GenBank/DDBJ whole genome shotgun (WGS) entry which is preliminary data.</text>
</comment>